<proteinExistence type="predicted"/>
<dbReference type="Proteomes" id="UP000643403">
    <property type="component" value="Unassembled WGS sequence"/>
</dbReference>
<accession>A0ABQ3BTB0</accession>
<name>A0ABQ3BTB0_9GAMM</name>
<sequence>MIWVKAVEWAGGQPVRTVGRSFAMQDLDFLSAEAIADRECIDAPSIAARVADAARDFECLHGEVAAECVP</sequence>
<evidence type="ECO:0000313" key="1">
    <source>
        <dbReference type="EMBL" id="GGZ56952.1"/>
    </source>
</evidence>
<protein>
    <submittedName>
        <fullName evidence="1">Uncharacterized protein</fullName>
    </submittedName>
</protein>
<evidence type="ECO:0000313" key="2">
    <source>
        <dbReference type="Proteomes" id="UP000643403"/>
    </source>
</evidence>
<dbReference type="EMBL" id="BMXY01000001">
    <property type="protein sequence ID" value="GGZ56952.1"/>
    <property type="molecule type" value="Genomic_DNA"/>
</dbReference>
<comment type="caution">
    <text evidence="1">The sequence shown here is derived from an EMBL/GenBank/DDBJ whole genome shotgun (WGS) entry which is preliminary data.</text>
</comment>
<gene>
    <name evidence="1" type="ORF">GCM10008101_08040</name>
</gene>
<organism evidence="1 2">
    <name type="scientific">Cognatilysobacter xinjiangensis</name>
    <dbReference type="NCBI Taxonomy" id="546892"/>
    <lineage>
        <taxon>Bacteria</taxon>
        <taxon>Pseudomonadati</taxon>
        <taxon>Pseudomonadota</taxon>
        <taxon>Gammaproteobacteria</taxon>
        <taxon>Lysobacterales</taxon>
        <taxon>Lysobacteraceae</taxon>
        <taxon>Cognatilysobacter</taxon>
    </lineage>
</organism>
<reference evidence="2" key="1">
    <citation type="journal article" date="2019" name="Int. J. Syst. Evol. Microbiol.">
        <title>The Global Catalogue of Microorganisms (GCM) 10K type strain sequencing project: providing services to taxonomists for standard genome sequencing and annotation.</title>
        <authorList>
            <consortium name="The Broad Institute Genomics Platform"/>
            <consortium name="The Broad Institute Genome Sequencing Center for Infectious Disease"/>
            <person name="Wu L."/>
            <person name="Ma J."/>
        </authorList>
    </citation>
    <scope>NUCLEOTIDE SEQUENCE [LARGE SCALE GENOMIC DNA]</scope>
    <source>
        <strain evidence="2">KCTC 22558</strain>
    </source>
</reference>
<keyword evidence="2" id="KW-1185">Reference proteome</keyword>